<evidence type="ECO:0000256" key="1">
    <source>
        <dbReference type="SAM" id="MobiDB-lite"/>
    </source>
</evidence>
<evidence type="ECO:0008006" key="4">
    <source>
        <dbReference type="Google" id="ProtNLM"/>
    </source>
</evidence>
<gene>
    <name evidence="2" type="ORF">CRI94_08720</name>
</gene>
<keyword evidence="3" id="KW-1185">Reference proteome</keyword>
<evidence type="ECO:0000313" key="3">
    <source>
        <dbReference type="Proteomes" id="UP000220102"/>
    </source>
</evidence>
<name>A0A2A8CYH3_9BACT</name>
<dbReference type="InterPro" id="IPR032710">
    <property type="entry name" value="NTF2-like_dom_sf"/>
</dbReference>
<sequence length="165" mass="17600">MLCAGTAGSAPSLAASPEHGEVKERVAPRDTAEAAVRGAIEALFDGMRAGDASAVREAFHDDARLFTATADSLRSGNIESFAEAVGSPRDQVWDERTYEVTVDIDGPMASAWVPYAFYLGDELSHCGVNAVQLVKGNGQWKILQLVDTRRTECDLPDSVTSPDGE</sequence>
<organism evidence="2 3">
    <name type="scientific">Longibacter salinarum</name>
    <dbReference type="NCBI Taxonomy" id="1850348"/>
    <lineage>
        <taxon>Bacteria</taxon>
        <taxon>Pseudomonadati</taxon>
        <taxon>Rhodothermota</taxon>
        <taxon>Rhodothermia</taxon>
        <taxon>Rhodothermales</taxon>
        <taxon>Salisaetaceae</taxon>
        <taxon>Longibacter</taxon>
    </lineage>
</organism>
<feature type="region of interest" description="Disordered" evidence="1">
    <location>
        <begin position="1"/>
        <end position="30"/>
    </location>
</feature>
<dbReference type="Pfam" id="PF12893">
    <property type="entry name" value="Lumazine_bd_2"/>
    <property type="match status" value="1"/>
</dbReference>
<reference evidence="2 3" key="1">
    <citation type="submission" date="2017-10" db="EMBL/GenBank/DDBJ databases">
        <title>Draft genome of Longibacter Salinarum.</title>
        <authorList>
            <person name="Goh K.M."/>
            <person name="Shamsir M.S."/>
            <person name="Lim S.W."/>
        </authorList>
    </citation>
    <scope>NUCLEOTIDE SEQUENCE [LARGE SCALE GENOMIC DNA]</scope>
    <source>
        <strain evidence="2 3">KCTC 52045</strain>
    </source>
</reference>
<dbReference type="SUPFAM" id="SSF54427">
    <property type="entry name" value="NTF2-like"/>
    <property type="match status" value="1"/>
</dbReference>
<proteinExistence type="predicted"/>
<accession>A0A2A8CYH3</accession>
<dbReference type="InterPro" id="IPR039437">
    <property type="entry name" value="FrzH/put_lumazine-bd"/>
</dbReference>
<dbReference type="Gene3D" id="3.10.450.50">
    <property type="match status" value="1"/>
</dbReference>
<dbReference type="AlphaFoldDB" id="A0A2A8CYH3"/>
<comment type="caution">
    <text evidence="2">The sequence shown here is derived from an EMBL/GenBank/DDBJ whole genome shotgun (WGS) entry which is preliminary data.</text>
</comment>
<protein>
    <recommendedName>
        <fullName evidence="4">DUF4440 domain-containing protein</fullName>
    </recommendedName>
</protein>
<dbReference type="OrthoDB" id="117186at2"/>
<dbReference type="Proteomes" id="UP000220102">
    <property type="component" value="Unassembled WGS sequence"/>
</dbReference>
<evidence type="ECO:0000313" key="2">
    <source>
        <dbReference type="EMBL" id="PEN13661.1"/>
    </source>
</evidence>
<dbReference type="EMBL" id="PDEQ01000004">
    <property type="protein sequence ID" value="PEN13661.1"/>
    <property type="molecule type" value="Genomic_DNA"/>
</dbReference>
<feature type="compositionally biased region" description="Basic and acidic residues" evidence="1">
    <location>
        <begin position="18"/>
        <end position="30"/>
    </location>
</feature>